<gene>
    <name evidence="2" type="ORF">ARALYDRAFT_675631</name>
</gene>
<dbReference type="AlphaFoldDB" id="D7KYQ8"/>
<dbReference type="HOGENOM" id="CLU_130093_0_0_1"/>
<accession>D7KYQ8</accession>
<sequence>MSIGLILRTKYMIINVRLSRNLSLSTSQSNESIFLIKMNTRQNTILGTKVTGDSTMSSYQVVASGEEQVVASKEENAVASEDISKFTMWSGELGFGLTVYRNKNFRLLEKKFTSVTCLDSNINFIETLRKNWTSTRTYMVNLFVIFSRDSNNQKEERGTNNDRTYRSQHYKSNSGIH</sequence>
<feature type="region of interest" description="Disordered" evidence="1">
    <location>
        <begin position="153"/>
        <end position="177"/>
    </location>
</feature>
<dbReference type="EMBL" id="GL348714">
    <property type="protein sequence ID" value="EFH63015.1"/>
    <property type="molecule type" value="Genomic_DNA"/>
</dbReference>
<keyword evidence="3" id="KW-1185">Reference proteome</keyword>
<evidence type="ECO:0000313" key="2">
    <source>
        <dbReference type="EMBL" id="EFH63015.1"/>
    </source>
</evidence>
<feature type="compositionally biased region" description="Basic and acidic residues" evidence="1">
    <location>
        <begin position="153"/>
        <end position="165"/>
    </location>
</feature>
<dbReference type="Gramene" id="Al_scaffold_0002_781">
    <property type="protein sequence ID" value="Al_scaffold_0002_781"/>
    <property type="gene ID" value="Al_scaffold_0002_781"/>
</dbReference>
<proteinExistence type="predicted"/>
<protein>
    <submittedName>
        <fullName evidence="2">Predicted protein</fullName>
    </submittedName>
</protein>
<dbReference type="Proteomes" id="UP000008694">
    <property type="component" value="Unassembled WGS sequence"/>
</dbReference>
<reference evidence="3" key="1">
    <citation type="journal article" date="2011" name="Nat. Genet.">
        <title>The Arabidopsis lyrata genome sequence and the basis of rapid genome size change.</title>
        <authorList>
            <person name="Hu T.T."/>
            <person name="Pattyn P."/>
            <person name="Bakker E.G."/>
            <person name="Cao J."/>
            <person name="Cheng J.-F."/>
            <person name="Clark R.M."/>
            <person name="Fahlgren N."/>
            <person name="Fawcett J.A."/>
            <person name="Grimwood J."/>
            <person name="Gundlach H."/>
            <person name="Haberer G."/>
            <person name="Hollister J.D."/>
            <person name="Ossowski S."/>
            <person name="Ottilar R.P."/>
            <person name="Salamov A.A."/>
            <person name="Schneeberger K."/>
            <person name="Spannagl M."/>
            <person name="Wang X."/>
            <person name="Yang L."/>
            <person name="Nasrallah M.E."/>
            <person name="Bergelson J."/>
            <person name="Carrington J.C."/>
            <person name="Gaut B.S."/>
            <person name="Schmutz J."/>
            <person name="Mayer K.F.X."/>
            <person name="Van de Peer Y."/>
            <person name="Grigoriev I.V."/>
            <person name="Nordborg M."/>
            <person name="Weigel D."/>
            <person name="Guo Y.-L."/>
        </authorList>
    </citation>
    <scope>NUCLEOTIDE SEQUENCE [LARGE SCALE GENOMIC DNA]</scope>
    <source>
        <strain evidence="3">cv. MN47</strain>
    </source>
</reference>
<evidence type="ECO:0000256" key="1">
    <source>
        <dbReference type="SAM" id="MobiDB-lite"/>
    </source>
</evidence>
<evidence type="ECO:0000313" key="3">
    <source>
        <dbReference type="Proteomes" id="UP000008694"/>
    </source>
</evidence>
<name>D7KYQ8_ARALL</name>
<organism evidence="3">
    <name type="scientific">Arabidopsis lyrata subsp. lyrata</name>
    <name type="common">Lyre-leaved rock-cress</name>
    <dbReference type="NCBI Taxonomy" id="81972"/>
    <lineage>
        <taxon>Eukaryota</taxon>
        <taxon>Viridiplantae</taxon>
        <taxon>Streptophyta</taxon>
        <taxon>Embryophyta</taxon>
        <taxon>Tracheophyta</taxon>
        <taxon>Spermatophyta</taxon>
        <taxon>Magnoliopsida</taxon>
        <taxon>eudicotyledons</taxon>
        <taxon>Gunneridae</taxon>
        <taxon>Pentapetalae</taxon>
        <taxon>rosids</taxon>
        <taxon>malvids</taxon>
        <taxon>Brassicales</taxon>
        <taxon>Brassicaceae</taxon>
        <taxon>Camelineae</taxon>
        <taxon>Arabidopsis</taxon>
    </lineage>
</organism>